<dbReference type="EMBL" id="JADFTS010000009">
    <property type="protein sequence ID" value="KAF9590583.1"/>
    <property type="molecule type" value="Genomic_DNA"/>
</dbReference>
<dbReference type="PROSITE" id="PS50181">
    <property type="entry name" value="FBOX"/>
    <property type="match status" value="1"/>
</dbReference>
<dbReference type="SUPFAM" id="SSF117281">
    <property type="entry name" value="Kelch motif"/>
    <property type="match status" value="1"/>
</dbReference>
<keyword evidence="5" id="KW-1185">Reference proteome</keyword>
<comment type="caution">
    <text evidence="4">The sequence shown here is derived from an EMBL/GenBank/DDBJ whole genome shotgun (WGS) entry which is preliminary data.</text>
</comment>
<evidence type="ECO:0000256" key="1">
    <source>
        <dbReference type="ARBA" id="ARBA00022441"/>
    </source>
</evidence>
<keyword evidence="1" id="KW-0880">Kelch repeat</keyword>
<dbReference type="OrthoDB" id="45365at2759"/>
<dbReference type="InterPro" id="IPR006652">
    <property type="entry name" value="Kelch_1"/>
</dbReference>
<dbReference type="InterPro" id="IPR015915">
    <property type="entry name" value="Kelch-typ_b-propeller"/>
</dbReference>
<accession>A0A835H2W6</accession>
<feature type="domain" description="F-box" evidence="3">
    <location>
        <begin position="45"/>
        <end position="90"/>
    </location>
</feature>
<gene>
    <name evidence="4" type="ORF">IFM89_035901</name>
</gene>
<dbReference type="SMART" id="SM00612">
    <property type="entry name" value="Kelch"/>
    <property type="match status" value="1"/>
</dbReference>
<sequence length="417" mass="46722">MTTESCNSRSFSRLMKSCFPDTTQSEHHLIHISKKLPTQNHLNIQTSFFSLPDDLLLECLSRVPHSSLSSISLVCRKWSHLIDTQVFYNLRRSHGLVCTKILAISLSGLNFYVASYRIGHDSVWSVTSIRNLETILPEILDGSVSHSRLVAVERYIFILSRNITLRYDTWTGGFILRSPMLFPRKKFAAAYIAGKIYVSGGAASTGTVEEYDLDTDTWRVVGESSRRRYGCIGVSVDGIFYIIGGLKINNRNEMLSREGNGEARGYACTMDLYDVDTRVWLRSRKVPGGGCVVAGCGVGGQVFVLTSHAVELSFWKFDGRRKSGGFGEWCRMKSPPLPAQVRLDNRVRFCCVGVGEEKVVLVQVLGCIDDLLRRSGRNCRGMKEGLVLVYDCEIGEWSRELDLPQVIRRADCVSVDC</sequence>
<dbReference type="Pfam" id="PF00646">
    <property type="entry name" value="F-box"/>
    <property type="match status" value="1"/>
</dbReference>
<protein>
    <recommendedName>
        <fullName evidence="3">F-box domain-containing protein</fullName>
    </recommendedName>
</protein>
<reference evidence="4 5" key="1">
    <citation type="submission" date="2020-10" db="EMBL/GenBank/DDBJ databases">
        <title>The Coptis chinensis genome and diversification of protoberbering-type alkaloids.</title>
        <authorList>
            <person name="Wang B."/>
            <person name="Shu S."/>
            <person name="Song C."/>
            <person name="Liu Y."/>
        </authorList>
    </citation>
    <scope>NUCLEOTIDE SEQUENCE [LARGE SCALE GENOMIC DNA]</scope>
    <source>
        <strain evidence="4">HL-2020</strain>
        <tissue evidence="4">Leaf</tissue>
    </source>
</reference>
<dbReference type="InterPro" id="IPR001810">
    <property type="entry name" value="F-box_dom"/>
</dbReference>
<dbReference type="SUPFAM" id="SSF81383">
    <property type="entry name" value="F-box domain"/>
    <property type="match status" value="1"/>
</dbReference>
<dbReference type="Gene3D" id="1.20.1280.50">
    <property type="match status" value="1"/>
</dbReference>
<dbReference type="AlphaFoldDB" id="A0A835H2W6"/>
<dbReference type="Pfam" id="PF01344">
    <property type="entry name" value="Kelch_1"/>
    <property type="match status" value="1"/>
</dbReference>
<name>A0A835H2W6_9MAGN</name>
<dbReference type="Proteomes" id="UP000631114">
    <property type="component" value="Unassembled WGS sequence"/>
</dbReference>
<evidence type="ECO:0000259" key="3">
    <source>
        <dbReference type="PROSITE" id="PS50181"/>
    </source>
</evidence>
<dbReference type="PANTHER" id="PTHR46344">
    <property type="entry name" value="OS02G0202900 PROTEIN"/>
    <property type="match status" value="1"/>
</dbReference>
<evidence type="ECO:0000313" key="4">
    <source>
        <dbReference type="EMBL" id="KAF9590583.1"/>
    </source>
</evidence>
<dbReference type="PANTHER" id="PTHR46344:SF16">
    <property type="entry name" value="KELCH MOTIF FAMILY PROTEIN, EXPRESSED"/>
    <property type="match status" value="1"/>
</dbReference>
<proteinExistence type="predicted"/>
<evidence type="ECO:0000256" key="2">
    <source>
        <dbReference type="ARBA" id="ARBA00022737"/>
    </source>
</evidence>
<dbReference type="SMART" id="SM00256">
    <property type="entry name" value="FBOX"/>
    <property type="match status" value="1"/>
</dbReference>
<keyword evidence="2" id="KW-0677">Repeat</keyword>
<dbReference type="InterPro" id="IPR036047">
    <property type="entry name" value="F-box-like_dom_sf"/>
</dbReference>
<organism evidence="4 5">
    <name type="scientific">Coptis chinensis</name>
    <dbReference type="NCBI Taxonomy" id="261450"/>
    <lineage>
        <taxon>Eukaryota</taxon>
        <taxon>Viridiplantae</taxon>
        <taxon>Streptophyta</taxon>
        <taxon>Embryophyta</taxon>
        <taxon>Tracheophyta</taxon>
        <taxon>Spermatophyta</taxon>
        <taxon>Magnoliopsida</taxon>
        <taxon>Ranunculales</taxon>
        <taxon>Ranunculaceae</taxon>
        <taxon>Coptidoideae</taxon>
        <taxon>Coptis</taxon>
    </lineage>
</organism>
<evidence type="ECO:0000313" key="5">
    <source>
        <dbReference type="Proteomes" id="UP000631114"/>
    </source>
</evidence>
<dbReference type="Gene3D" id="2.120.10.80">
    <property type="entry name" value="Kelch-type beta propeller"/>
    <property type="match status" value="1"/>
</dbReference>